<evidence type="ECO:0000313" key="2">
    <source>
        <dbReference type="Proteomes" id="UP000076871"/>
    </source>
</evidence>
<name>A0A165EED7_9APHY</name>
<gene>
    <name evidence="1" type="ORF">LAESUDRAFT_140293</name>
</gene>
<evidence type="ECO:0000313" key="1">
    <source>
        <dbReference type="EMBL" id="KZT06866.1"/>
    </source>
</evidence>
<dbReference type="InParanoid" id="A0A165EED7"/>
<dbReference type="GeneID" id="63818355"/>
<dbReference type="OrthoDB" id="3225069at2759"/>
<dbReference type="AlphaFoldDB" id="A0A165EED7"/>
<dbReference type="InterPro" id="IPR032675">
    <property type="entry name" value="LRR_dom_sf"/>
</dbReference>
<dbReference type="STRING" id="1314785.A0A165EED7"/>
<keyword evidence="2" id="KW-1185">Reference proteome</keyword>
<sequence>MPTTFITDSLQRCARRLTRRACHPLHNIPTELLEHIFLLGCQLTCCEECDTTPARLKGKECTCNLPFQFLVSSVCRRWRVVALHRSALWQRLYVSSSMQRELLLEFMSRAGSCSLDVRVCIDERKPTTRHNIMQLLDVVLPEHRRWRELHIVIPHARLLIAIMSRLTHMYAPELEVLQIACPEPYVTRRSHRSMNPLSSFPRIFSGGAPRLRVLEVAECGSPLPLQGNLQFLQDLSVVAGAYPLRTIRELPLYCPALTHLTFTGHKTLWKDLSLPMGLSHFPALQSLRLGGLNDILFLHHLSAPMLEQLQIEELYAPDVSDADAIVVSLASNDPTLPPVKFPRLCCLNIEMHRVVDGAPLITGERLRMLLHLLPAIRYLTFSGPNVIDFVQNLHDLQAGSRQILLPQLEVLSLFGAHDSKFMNAIVAFASVRKPFGFPLRLVQVSAMLTVAKEGLAGKFLRILQLRCQGTRVREVIYPNDGTTWIISDWERFRGYTTRYIHW</sequence>
<proteinExistence type="predicted"/>
<reference evidence="1 2" key="1">
    <citation type="journal article" date="2016" name="Mol. Biol. Evol.">
        <title>Comparative Genomics of Early-Diverging Mushroom-Forming Fungi Provides Insights into the Origins of Lignocellulose Decay Capabilities.</title>
        <authorList>
            <person name="Nagy L.G."/>
            <person name="Riley R."/>
            <person name="Tritt A."/>
            <person name="Adam C."/>
            <person name="Daum C."/>
            <person name="Floudas D."/>
            <person name="Sun H."/>
            <person name="Yadav J.S."/>
            <person name="Pangilinan J."/>
            <person name="Larsson K.H."/>
            <person name="Matsuura K."/>
            <person name="Barry K."/>
            <person name="Labutti K."/>
            <person name="Kuo R."/>
            <person name="Ohm R.A."/>
            <person name="Bhattacharya S.S."/>
            <person name="Shirouzu T."/>
            <person name="Yoshinaga Y."/>
            <person name="Martin F.M."/>
            <person name="Grigoriev I.V."/>
            <person name="Hibbett D.S."/>
        </authorList>
    </citation>
    <scope>NUCLEOTIDE SEQUENCE [LARGE SCALE GENOMIC DNA]</scope>
    <source>
        <strain evidence="1 2">93-53</strain>
    </source>
</reference>
<accession>A0A165EED7</accession>
<dbReference type="Proteomes" id="UP000076871">
    <property type="component" value="Unassembled WGS sequence"/>
</dbReference>
<dbReference type="Gene3D" id="3.80.10.10">
    <property type="entry name" value="Ribonuclease Inhibitor"/>
    <property type="match status" value="1"/>
</dbReference>
<dbReference type="EMBL" id="KV427622">
    <property type="protein sequence ID" value="KZT06866.1"/>
    <property type="molecule type" value="Genomic_DNA"/>
</dbReference>
<organism evidence="1 2">
    <name type="scientific">Laetiporus sulphureus 93-53</name>
    <dbReference type="NCBI Taxonomy" id="1314785"/>
    <lineage>
        <taxon>Eukaryota</taxon>
        <taxon>Fungi</taxon>
        <taxon>Dikarya</taxon>
        <taxon>Basidiomycota</taxon>
        <taxon>Agaricomycotina</taxon>
        <taxon>Agaricomycetes</taxon>
        <taxon>Polyporales</taxon>
        <taxon>Laetiporus</taxon>
    </lineage>
</organism>
<protein>
    <submittedName>
        <fullName evidence="1">Uncharacterized protein</fullName>
    </submittedName>
</protein>
<dbReference type="SUPFAM" id="SSF52047">
    <property type="entry name" value="RNI-like"/>
    <property type="match status" value="1"/>
</dbReference>
<dbReference type="RefSeq" id="XP_040764606.1">
    <property type="nucleotide sequence ID" value="XM_040901323.1"/>
</dbReference>